<dbReference type="Gene3D" id="3.40.50.300">
    <property type="entry name" value="P-loop containing nucleotide triphosphate hydrolases"/>
    <property type="match status" value="1"/>
</dbReference>
<dbReference type="GO" id="GO:0015937">
    <property type="term" value="P:coenzyme A biosynthetic process"/>
    <property type="evidence" value="ECO:0007669"/>
    <property type="project" value="UniProtKB-UniRule"/>
</dbReference>
<comment type="caution">
    <text evidence="6">The sequence shown here is derived from an EMBL/GenBank/DDBJ whole genome shotgun (WGS) entry which is preliminary data.</text>
</comment>
<dbReference type="GO" id="GO:0004140">
    <property type="term" value="F:dephospho-CoA kinase activity"/>
    <property type="evidence" value="ECO:0007669"/>
    <property type="project" value="UniProtKB-UniRule"/>
</dbReference>
<keyword evidence="3 6" id="KW-0418">Kinase</keyword>
<keyword evidence="3" id="KW-0963">Cytoplasm</keyword>
<accession>A0A537JQ65</accession>
<dbReference type="InterPro" id="IPR001977">
    <property type="entry name" value="Depp_CoAkinase"/>
</dbReference>
<dbReference type="Pfam" id="PF01121">
    <property type="entry name" value="CoaE"/>
    <property type="match status" value="1"/>
</dbReference>
<dbReference type="AlphaFoldDB" id="A0A537JQ65"/>
<comment type="similarity">
    <text evidence="3">Belongs to the CoaE family.</text>
</comment>
<dbReference type="SUPFAM" id="SSF52540">
    <property type="entry name" value="P-loop containing nucleoside triphosphate hydrolases"/>
    <property type="match status" value="1"/>
</dbReference>
<name>A0A537JQ65_9BACT</name>
<evidence type="ECO:0000256" key="5">
    <source>
        <dbReference type="SAM" id="MobiDB-lite"/>
    </source>
</evidence>
<dbReference type="EMBL" id="VBAN01000009">
    <property type="protein sequence ID" value="TMI85452.1"/>
    <property type="molecule type" value="Genomic_DNA"/>
</dbReference>
<dbReference type="PROSITE" id="PS51219">
    <property type="entry name" value="DPCK"/>
    <property type="match status" value="1"/>
</dbReference>
<comment type="subcellular location">
    <subcellularLocation>
        <location evidence="3">Cytoplasm</location>
    </subcellularLocation>
</comment>
<keyword evidence="3" id="KW-0173">Coenzyme A biosynthesis</keyword>
<keyword evidence="1 3" id="KW-0547">Nucleotide-binding</keyword>
<comment type="pathway">
    <text evidence="3">Cofactor biosynthesis; coenzyme A biosynthesis; CoA from (R)-pantothenate: step 5/5.</text>
</comment>
<feature type="binding site" evidence="3">
    <location>
        <begin position="51"/>
        <end position="56"/>
    </location>
    <ligand>
        <name>ATP</name>
        <dbReference type="ChEBI" id="CHEBI:30616"/>
    </ligand>
</feature>
<dbReference type="PANTHER" id="PTHR10695">
    <property type="entry name" value="DEPHOSPHO-COA KINASE-RELATED"/>
    <property type="match status" value="1"/>
</dbReference>
<evidence type="ECO:0000256" key="3">
    <source>
        <dbReference type="HAMAP-Rule" id="MF_00376"/>
    </source>
</evidence>
<dbReference type="InterPro" id="IPR027417">
    <property type="entry name" value="P-loop_NTPase"/>
</dbReference>
<dbReference type="NCBIfam" id="TIGR00152">
    <property type="entry name" value="dephospho-CoA kinase"/>
    <property type="match status" value="1"/>
</dbReference>
<comment type="catalytic activity">
    <reaction evidence="3">
        <text>3'-dephospho-CoA + ATP = ADP + CoA + H(+)</text>
        <dbReference type="Rhea" id="RHEA:18245"/>
        <dbReference type="ChEBI" id="CHEBI:15378"/>
        <dbReference type="ChEBI" id="CHEBI:30616"/>
        <dbReference type="ChEBI" id="CHEBI:57287"/>
        <dbReference type="ChEBI" id="CHEBI:57328"/>
        <dbReference type="ChEBI" id="CHEBI:456216"/>
        <dbReference type="EC" id="2.7.1.24"/>
    </reaction>
</comment>
<evidence type="ECO:0000313" key="6">
    <source>
        <dbReference type="EMBL" id="TMI85452.1"/>
    </source>
</evidence>
<sequence>MLRLASARSWSGPTSWPLRSRSASPAAPTGRTLSTSRDRRPLRIGLTGGIASGKSLVAQCFRELGAAVVDADAIAREVVAPDGAAYQGVVEAFGRSILRADGTIDRKALAARVFADASARLRLNGLTHPHIRRRMAEEATRLAATPGVEVIVLDIPLLLDTTDGRDLGLDGIVVADASDDVRVDRLAARDGLSPEEARHRMRAQVPLRDKVARADWVIDNNGSPARTRQQVRAVWEAIRKRPR</sequence>
<protein>
    <recommendedName>
        <fullName evidence="3 4">Dephospho-CoA kinase</fullName>
        <ecNumber evidence="3 4">2.7.1.24</ecNumber>
    </recommendedName>
    <alternativeName>
        <fullName evidence="3">Dephosphocoenzyme A kinase</fullName>
    </alternativeName>
</protein>
<dbReference type="PANTHER" id="PTHR10695:SF46">
    <property type="entry name" value="BIFUNCTIONAL COENZYME A SYNTHASE-RELATED"/>
    <property type="match status" value="1"/>
</dbReference>
<reference evidence="6 7" key="1">
    <citation type="journal article" date="2019" name="Nat. Microbiol.">
        <title>Mediterranean grassland soil C-N compound turnover is dependent on rainfall and depth, and is mediated by genomically divergent microorganisms.</title>
        <authorList>
            <person name="Diamond S."/>
            <person name="Andeer P.F."/>
            <person name="Li Z."/>
            <person name="Crits-Christoph A."/>
            <person name="Burstein D."/>
            <person name="Anantharaman K."/>
            <person name="Lane K.R."/>
            <person name="Thomas B.C."/>
            <person name="Pan C."/>
            <person name="Northen T.R."/>
            <person name="Banfield J.F."/>
        </authorList>
    </citation>
    <scope>NUCLEOTIDE SEQUENCE [LARGE SCALE GENOMIC DNA]</scope>
    <source>
        <strain evidence="6">NP_6</strain>
    </source>
</reference>
<proteinExistence type="inferred from homology"/>
<dbReference type="GO" id="GO:0005737">
    <property type="term" value="C:cytoplasm"/>
    <property type="evidence" value="ECO:0007669"/>
    <property type="project" value="UniProtKB-SubCell"/>
</dbReference>
<dbReference type="CDD" id="cd02022">
    <property type="entry name" value="DPCK"/>
    <property type="match status" value="1"/>
</dbReference>
<organism evidence="6 7">
    <name type="scientific">Candidatus Segetimicrobium genomatis</name>
    <dbReference type="NCBI Taxonomy" id="2569760"/>
    <lineage>
        <taxon>Bacteria</taxon>
        <taxon>Bacillati</taxon>
        <taxon>Candidatus Sysuimicrobiota</taxon>
        <taxon>Candidatus Sysuimicrobiia</taxon>
        <taxon>Candidatus Sysuimicrobiales</taxon>
        <taxon>Candidatus Segetimicrobiaceae</taxon>
        <taxon>Candidatus Segetimicrobium</taxon>
    </lineage>
</organism>
<dbReference type="Proteomes" id="UP000318093">
    <property type="component" value="Unassembled WGS sequence"/>
</dbReference>
<comment type="function">
    <text evidence="3">Catalyzes the phosphorylation of the 3'-hydroxyl group of dephosphocoenzyme A to form coenzyme A.</text>
</comment>
<evidence type="ECO:0000313" key="7">
    <source>
        <dbReference type="Proteomes" id="UP000318093"/>
    </source>
</evidence>
<keyword evidence="3 6" id="KW-0808">Transferase</keyword>
<dbReference type="HAMAP" id="MF_00376">
    <property type="entry name" value="Dephospho_CoA_kinase"/>
    <property type="match status" value="1"/>
</dbReference>
<evidence type="ECO:0000256" key="1">
    <source>
        <dbReference type="ARBA" id="ARBA00022741"/>
    </source>
</evidence>
<evidence type="ECO:0000256" key="4">
    <source>
        <dbReference type="NCBIfam" id="TIGR00152"/>
    </source>
</evidence>
<dbReference type="EC" id="2.7.1.24" evidence="3 4"/>
<evidence type="ECO:0000256" key="2">
    <source>
        <dbReference type="ARBA" id="ARBA00022840"/>
    </source>
</evidence>
<feature type="region of interest" description="Disordered" evidence="5">
    <location>
        <begin position="1"/>
        <end position="38"/>
    </location>
</feature>
<keyword evidence="2 3" id="KW-0067">ATP-binding</keyword>
<dbReference type="UniPathway" id="UPA00241">
    <property type="reaction ID" value="UER00356"/>
</dbReference>
<dbReference type="GO" id="GO:0005524">
    <property type="term" value="F:ATP binding"/>
    <property type="evidence" value="ECO:0007669"/>
    <property type="project" value="UniProtKB-UniRule"/>
</dbReference>
<gene>
    <name evidence="3" type="primary">coaE</name>
    <name evidence="6" type="ORF">E6H03_00295</name>
</gene>